<dbReference type="Bgee" id="ENSGACG00000010909">
    <property type="expression patterns" value="Expressed in camera-type eye and 12 other cell types or tissues"/>
</dbReference>
<evidence type="ECO:0000313" key="1">
    <source>
        <dbReference type="Ensembl" id="ENSGACP00000014430.1"/>
    </source>
</evidence>
<reference evidence="1" key="2">
    <citation type="submission" date="2024-04" db="UniProtKB">
        <authorList>
            <consortium name="Ensembl"/>
        </authorList>
    </citation>
    <scope>IDENTIFICATION</scope>
</reference>
<reference evidence="1" key="1">
    <citation type="submission" date="2006-01" db="EMBL/GenBank/DDBJ databases">
        <authorList>
            <person name="Lindblad-Toh K."/>
            <person name="Mauceli E."/>
            <person name="Grabherr M."/>
            <person name="Chang J.L."/>
            <person name="Lander E.S."/>
        </authorList>
    </citation>
    <scope>NUCLEOTIDE SEQUENCE [LARGE SCALE GENOMIC DNA]</scope>
</reference>
<proteinExistence type="predicted"/>
<protein>
    <submittedName>
        <fullName evidence="1">Uncharacterized protein</fullName>
    </submittedName>
</protein>
<dbReference type="Ensembl" id="ENSGACT00000014456.1">
    <property type="protein sequence ID" value="ENSGACP00000014430.1"/>
    <property type="gene ID" value="ENSGACG00000010909.1"/>
</dbReference>
<name>G3PA06_GASAC</name>
<dbReference type="AlphaFoldDB" id="G3PA06"/>
<accession>G3PA06</accession>
<dbReference type="InParanoid" id="G3PA06"/>
<organism evidence="1">
    <name type="scientific">Gasterosteus aculeatus</name>
    <name type="common">Three-spined stickleback</name>
    <dbReference type="NCBI Taxonomy" id="69293"/>
    <lineage>
        <taxon>Eukaryota</taxon>
        <taxon>Metazoa</taxon>
        <taxon>Chordata</taxon>
        <taxon>Craniata</taxon>
        <taxon>Vertebrata</taxon>
        <taxon>Euteleostomi</taxon>
        <taxon>Actinopterygii</taxon>
        <taxon>Neopterygii</taxon>
        <taxon>Teleostei</taxon>
        <taxon>Neoteleostei</taxon>
        <taxon>Acanthomorphata</taxon>
        <taxon>Eupercaria</taxon>
        <taxon>Perciformes</taxon>
        <taxon>Cottioidei</taxon>
        <taxon>Gasterosteales</taxon>
        <taxon>Gasterosteidae</taxon>
        <taxon>Gasterosteus</taxon>
    </lineage>
</organism>
<sequence length="109" mass="12534">MCLMRRYWPHWSPQNPRRNANVCCYERVLPFKANTPAHTVILNTHTHTLKYPSPATPPPPPFPSLCCVWSAASGKKFQINLCNKKRELQPTWRRVLGGARHGYTAHTQV</sequence>